<dbReference type="EMBL" id="CAJOAZ010001778">
    <property type="protein sequence ID" value="CAF3856101.1"/>
    <property type="molecule type" value="Genomic_DNA"/>
</dbReference>
<evidence type="ECO:0008006" key="3">
    <source>
        <dbReference type="Google" id="ProtNLM"/>
    </source>
</evidence>
<organism evidence="1 2">
    <name type="scientific">Adineta steineri</name>
    <dbReference type="NCBI Taxonomy" id="433720"/>
    <lineage>
        <taxon>Eukaryota</taxon>
        <taxon>Metazoa</taxon>
        <taxon>Spiralia</taxon>
        <taxon>Gnathifera</taxon>
        <taxon>Rotifera</taxon>
        <taxon>Eurotatoria</taxon>
        <taxon>Bdelloidea</taxon>
        <taxon>Adinetida</taxon>
        <taxon>Adinetidae</taxon>
        <taxon>Adineta</taxon>
    </lineage>
</organism>
<proteinExistence type="predicted"/>
<protein>
    <recommendedName>
        <fullName evidence="3">EGF-like domain-containing protein</fullName>
    </recommendedName>
</protein>
<dbReference type="Proteomes" id="UP000663844">
    <property type="component" value="Unassembled WGS sequence"/>
</dbReference>
<reference evidence="1" key="1">
    <citation type="submission" date="2021-02" db="EMBL/GenBank/DDBJ databases">
        <authorList>
            <person name="Nowell W R."/>
        </authorList>
    </citation>
    <scope>NUCLEOTIDE SEQUENCE</scope>
</reference>
<comment type="caution">
    <text evidence="1">The sequence shown here is derived from an EMBL/GenBank/DDBJ whole genome shotgun (WGS) entry which is preliminary data.</text>
</comment>
<gene>
    <name evidence="1" type="ORF">OXD698_LOCUS21544</name>
</gene>
<accession>A0A819ETM9</accession>
<name>A0A819ETM9_9BILA</name>
<evidence type="ECO:0000313" key="1">
    <source>
        <dbReference type="EMBL" id="CAF3856101.1"/>
    </source>
</evidence>
<sequence>MKHDCIGQNTCENGAKCFQDNLKCPQASICMCPECFYGTQCQFTTKGFGLSLDAVLGYHIQPHVALQHQSSTVQRRIVLLTVGVGILFQLRPYLQPHPLLALADASCCKVDEIVKTPKTSVGNAANKIIALFVS</sequence>
<dbReference type="AlphaFoldDB" id="A0A819ETM9"/>
<evidence type="ECO:0000313" key="2">
    <source>
        <dbReference type="Proteomes" id="UP000663844"/>
    </source>
</evidence>